<accession>A0A1H6UZ27</accession>
<proteinExistence type="predicted"/>
<organism evidence="1 2">
    <name type="scientific">Sharpea azabuensis</name>
    <dbReference type="NCBI Taxonomy" id="322505"/>
    <lineage>
        <taxon>Bacteria</taxon>
        <taxon>Bacillati</taxon>
        <taxon>Bacillota</taxon>
        <taxon>Erysipelotrichia</taxon>
        <taxon>Erysipelotrichales</taxon>
        <taxon>Coprobacillaceae</taxon>
        <taxon>Sharpea</taxon>
    </lineage>
</organism>
<protein>
    <submittedName>
        <fullName evidence="1">Uncharacterized protein</fullName>
    </submittedName>
</protein>
<evidence type="ECO:0000313" key="2">
    <source>
        <dbReference type="Proteomes" id="UP000183028"/>
    </source>
</evidence>
<evidence type="ECO:0000313" key="1">
    <source>
        <dbReference type="EMBL" id="SEI96856.1"/>
    </source>
</evidence>
<dbReference type="EMBL" id="FNYK01000040">
    <property type="protein sequence ID" value="SEI96856.1"/>
    <property type="molecule type" value="Genomic_DNA"/>
</dbReference>
<dbReference type="AlphaFoldDB" id="A0A1H6UZ27"/>
<sequence length="123" mass="14398">MIEKETYKKELKRMFDSLSGGNKTTDRCGIKCSQCPLKKICNNNIYAFDIIEAVEKWSKEHPQKKYKVSKLEYDIMRAAIDYSCEEEAFKDVDILYELLLNGYFKGAKPNDKIIDFFKNCEVV</sequence>
<gene>
    <name evidence="1" type="ORF">SAMN04487834_10409</name>
</gene>
<dbReference type="RefSeq" id="WP_074732353.1">
    <property type="nucleotide sequence ID" value="NZ_FNYK01000040.1"/>
</dbReference>
<name>A0A1H6UZ27_9FIRM</name>
<dbReference type="Proteomes" id="UP000183028">
    <property type="component" value="Unassembled WGS sequence"/>
</dbReference>
<keyword evidence="2" id="KW-1185">Reference proteome</keyword>
<reference evidence="2" key="1">
    <citation type="submission" date="2016-10" db="EMBL/GenBank/DDBJ databases">
        <authorList>
            <person name="Varghese N."/>
        </authorList>
    </citation>
    <scope>NUCLEOTIDE SEQUENCE [LARGE SCALE GENOMIC DNA]</scope>
    <source>
        <strain evidence="2">DSM 20406</strain>
    </source>
</reference>